<dbReference type="EMBL" id="FNUC01000004">
    <property type="protein sequence ID" value="SEF15568.1"/>
    <property type="molecule type" value="Genomic_DNA"/>
</dbReference>
<dbReference type="STRING" id="561176.SAMN04488561_5004"/>
<evidence type="ECO:0000313" key="2">
    <source>
        <dbReference type="EMBL" id="SEF15568.1"/>
    </source>
</evidence>
<evidence type="ECO:0000313" key="3">
    <source>
        <dbReference type="Proteomes" id="UP000181980"/>
    </source>
</evidence>
<keyword evidence="3" id="KW-1185">Reference proteome</keyword>
<accession>A0A1H5PQR3</accession>
<dbReference type="AlphaFoldDB" id="A0A1H5PQR3"/>
<dbReference type="InterPro" id="IPR018547">
    <property type="entry name" value="AbiEi_C"/>
</dbReference>
<gene>
    <name evidence="2" type="ORF">SAMN04488561_5004</name>
</gene>
<evidence type="ECO:0000259" key="1">
    <source>
        <dbReference type="Pfam" id="PF09407"/>
    </source>
</evidence>
<name>A0A1H5PQR3_9ACTN</name>
<feature type="domain" description="AbiEi antitoxin C-terminal" evidence="1">
    <location>
        <begin position="102"/>
        <end position="234"/>
    </location>
</feature>
<protein>
    <submittedName>
        <fullName evidence="2">Transcriptional regulator, predicted component of viral defense system</fullName>
    </submittedName>
</protein>
<dbReference type="Proteomes" id="UP000181980">
    <property type="component" value="Unassembled WGS sequence"/>
</dbReference>
<proteinExistence type="predicted"/>
<sequence>MPELPIVTLSVTIGNMNTSFEDERVRAPELADWLLSRGLVAVTTAQAAQLLGVPPDQVRRRLHAPARRGEWVMPAHGLWMAVHPEYRTWGAPPGIEIVDTVMRHLHTDYYVGWLSAAEIHGAAHQAPQVFQVATSRHIRAKQVGRTRFTFMTRESVGAVPVIERPTRSGHARVSTREATILDVAADIDIAGGVTNAATVIAELADDDGIDVGTLADLAHNYPAAAGRRAGWVLDRFGPELELEPLRDVVQSKATAPSLLDAAGPTTSELDRDWRLRVNRDVEVDV</sequence>
<reference evidence="3" key="1">
    <citation type="submission" date="2016-10" db="EMBL/GenBank/DDBJ databases">
        <authorList>
            <person name="Varghese N."/>
            <person name="Submissions S."/>
        </authorList>
    </citation>
    <scope>NUCLEOTIDE SEQUENCE [LARGE SCALE GENOMIC DNA]</scope>
    <source>
        <strain evidence="3">DSM 45237</strain>
    </source>
</reference>
<organism evidence="2 3">
    <name type="scientific">Jiangella alba</name>
    <dbReference type="NCBI Taxonomy" id="561176"/>
    <lineage>
        <taxon>Bacteria</taxon>
        <taxon>Bacillati</taxon>
        <taxon>Actinomycetota</taxon>
        <taxon>Actinomycetes</taxon>
        <taxon>Jiangellales</taxon>
        <taxon>Jiangellaceae</taxon>
        <taxon>Jiangella</taxon>
    </lineage>
</organism>
<dbReference type="Pfam" id="PF09407">
    <property type="entry name" value="AbiEi_1"/>
    <property type="match status" value="1"/>
</dbReference>